<evidence type="ECO:0000313" key="2">
    <source>
        <dbReference type="EMBL" id="RBP50869.1"/>
    </source>
</evidence>
<evidence type="ECO:0000313" key="3">
    <source>
        <dbReference type="Proteomes" id="UP000253083"/>
    </source>
</evidence>
<name>A0A395JK16_9GAMM</name>
<accession>A0A395JK16</accession>
<evidence type="ECO:0000256" key="1">
    <source>
        <dbReference type="SAM" id="SignalP"/>
    </source>
</evidence>
<sequence length="299" mass="31996">MKLIQSALIVAGLLFSTTALSQTNRVSGTVDLPAGIIVSQDELVFEVSTDPLSIILTDDGELETSTTVTIARFSRSANYSILLKDDASSEDPDAPDYEDFRLRFECISGCTSSLPLTTAGFWDTSKGVVDELQAELFQLASSPVDDDGVITVDIALERADMYSGTIRLPDGVAADGDEEIELVLTGAALSNKPVFSQMMSASKDQTAFPFLLGVPRLSNISGWNVQLKCETCPEGVLSDPQFPTTAAGNPLSFTDGESFLYRKFDSFINMELTFIDGDGELADKSASILGALSLLLLEG</sequence>
<dbReference type="EMBL" id="QNRT01000002">
    <property type="protein sequence ID" value="RBP50869.1"/>
    <property type="molecule type" value="Genomic_DNA"/>
</dbReference>
<feature type="chain" id="PRO_5017177433" evidence="1">
    <location>
        <begin position="22"/>
        <end position="299"/>
    </location>
</feature>
<keyword evidence="3" id="KW-1185">Reference proteome</keyword>
<dbReference type="AlphaFoldDB" id="A0A395JK16"/>
<keyword evidence="1" id="KW-0732">Signal</keyword>
<reference evidence="2 3" key="1">
    <citation type="submission" date="2018-06" db="EMBL/GenBank/DDBJ databases">
        <title>Genomic Encyclopedia of Type Strains, Phase IV (KMG-IV): sequencing the most valuable type-strain genomes for metagenomic binning, comparative biology and taxonomic classification.</title>
        <authorList>
            <person name="Goeker M."/>
        </authorList>
    </citation>
    <scope>NUCLEOTIDE SEQUENCE [LARGE SCALE GENOMIC DNA]</scope>
    <source>
        <strain evidence="2 3">DSM 24032</strain>
    </source>
</reference>
<gene>
    <name evidence="2" type="ORF">DFR28_102285</name>
</gene>
<feature type="signal peptide" evidence="1">
    <location>
        <begin position="1"/>
        <end position="21"/>
    </location>
</feature>
<proteinExistence type="predicted"/>
<organism evidence="2 3">
    <name type="scientific">Arenicella xantha</name>
    <dbReference type="NCBI Taxonomy" id="644221"/>
    <lineage>
        <taxon>Bacteria</taxon>
        <taxon>Pseudomonadati</taxon>
        <taxon>Pseudomonadota</taxon>
        <taxon>Gammaproteobacteria</taxon>
        <taxon>Arenicellales</taxon>
        <taxon>Arenicellaceae</taxon>
        <taxon>Arenicella</taxon>
    </lineage>
</organism>
<protein>
    <submittedName>
        <fullName evidence="2">Uncharacterized protein</fullName>
    </submittedName>
</protein>
<dbReference type="InParanoid" id="A0A395JK16"/>
<dbReference type="RefSeq" id="WP_113953684.1">
    <property type="nucleotide sequence ID" value="NZ_QNRT01000002.1"/>
</dbReference>
<comment type="caution">
    <text evidence="2">The sequence shown here is derived from an EMBL/GenBank/DDBJ whole genome shotgun (WGS) entry which is preliminary data.</text>
</comment>
<dbReference type="Proteomes" id="UP000253083">
    <property type="component" value="Unassembled WGS sequence"/>
</dbReference>